<protein>
    <submittedName>
        <fullName evidence="1">DinB family protein</fullName>
    </submittedName>
</protein>
<proteinExistence type="predicted"/>
<dbReference type="Gene3D" id="1.20.120.450">
    <property type="entry name" value="dinb family like domain"/>
    <property type="match status" value="1"/>
</dbReference>
<accession>A0ABW5JYP5</accession>
<keyword evidence="2" id="KW-1185">Reference proteome</keyword>
<organism evidence="1 2">
    <name type="scientific">Lacinutrix gracilariae</name>
    <dbReference type="NCBI Taxonomy" id="1747198"/>
    <lineage>
        <taxon>Bacteria</taxon>
        <taxon>Pseudomonadati</taxon>
        <taxon>Bacteroidota</taxon>
        <taxon>Flavobacteriia</taxon>
        <taxon>Flavobacteriales</taxon>
        <taxon>Flavobacteriaceae</taxon>
        <taxon>Lacinutrix</taxon>
    </lineage>
</organism>
<dbReference type="Pfam" id="PF07609">
    <property type="entry name" value="DUF1572"/>
    <property type="match status" value="1"/>
</dbReference>
<comment type="caution">
    <text evidence="1">The sequence shown here is derived from an EMBL/GenBank/DDBJ whole genome shotgun (WGS) entry which is preliminary data.</text>
</comment>
<reference evidence="2" key="1">
    <citation type="journal article" date="2019" name="Int. J. Syst. Evol. Microbiol.">
        <title>The Global Catalogue of Microorganisms (GCM) 10K type strain sequencing project: providing services to taxonomists for standard genome sequencing and annotation.</title>
        <authorList>
            <consortium name="The Broad Institute Genomics Platform"/>
            <consortium name="The Broad Institute Genome Sequencing Center for Infectious Disease"/>
            <person name="Wu L."/>
            <person name="Ma J."/>
        </authorList>
    </citation>
    <scope>NUCLEOTIDE SEQUENCE [LARGE SCALE GENOMIC DNA]</scope>
    <source>
        <strain evidence="2">KCTC 42808</strain>
    </source>
</reference>
<evidence type="ECO:0000313" key="2">
    <source>
        <dbReference type="Proteomes" id="UP001597467"/>
    </source>
</evidence>
<dbReference type="EMBL" id="JBHULM010000001">
    <property type="protein sequence ID" value="MFD2540954.1"/>
    <property type="molecule type" value="Genomic_DNA"/>
</dbReference>
<evidence type="ECO:0000313" key="1">
    <source>
        <dbReference type="EMBL" id="MFD2540954.1"/>
    </source>
</evidence>
<sequence length="148" mass="17033">MLTNTLVKLYTRDLNALITEIETYTKESNLWKVSGQIENSAGNLCLHLIGNLNAFIGAALGNTGYIRKRDLEFSLKNVPKAELIEQIKETIVVVDKSITSLTDADLQKEYKRRVFEDTMTTEYFLVHLSMHLSYHLGQINYHRRLLDK</sequence>
<dbReference type="RefSeq" id="WP_379900149.1">
    <property type="nucleotide sequence ID" value="NZ_JBHULM010000001.1"/>
</dbReference>
<dbReference type="SUPFAM" id="SSF109854">
    <property type="entry name" value="DinB/YfiT-like putative metalloenzymes"/>
    <property type="match status" value="1"/>
</dbReference>
<name>A0ABW5JYP5_9FLAO</name>
<dbReference type="Proteomes" id="UP001597467">
    <property type="component" value="Unassembled WGS sequence"/>
</dbReference>
<dbReference type="InterPro" id="IPR034660">
    <property type="entry name" value="DinB/YfiT-like"/>
</dbReference>
<dbReference type="InterPro" id="IPR011466">
    <property type="entry name" value="DUF1572"/>
</dbReference>
<gene>
    <name evidence="1" type="ORF">ACFSSB_01370</name>
</gene>